<feature type="compositionally biased region" description="Low complexity" evidence="1">
    <location>
        <begin position="57"/>
        <end position="84"/>
    </location>
</feature>
<feature type="compositionally biased region" description="Low complexity" evidence="1">
    <location>
        <begin position="17"/>
        <end position="40"/>
    </location>
</feature>
<dbReference type="PANTHER" id="PTHR12307:SF36">
    <property type="entry name" value="GLYCOGEN-BINDING SUBUNIT 76A"/>
    <property type="match status" value="1"/>
</dbReference>
<feature type="region of interest" description="Disordered" evidence="1">
    <location>
        <begin position="57"/>
        <end position="119"/>
    </location>
</feature>
<feature type="region of interest" description="Disordered" evidence="1">
    <location>
        <begin position="1"/>
        <end position="40"/>
    </location>
</feature>
<protein>
    <recommendedName>
        <fullName evidence="2">CBM21 domain-containing protein</fullName>
    </recommendedName>
</protein>
<sequence>MTTVITTEEAMDSRPMISTCTSASASSSSSLSSSPLSYTISPPSTVSSSPILFYPHHSSASPTISSSDSVDTIKSSTSTIKVTQTPPPPSQQQPLQEPLQGPAQGYNVPISITAPAPTKPPAVKKFNIPNYYVPPKGYVNTRTSSPSTSSESSQLSLTSNMPQPQPPAAAAAPPKLLRKKSGELVKSSLKLPLLLQRSLSSPNVVNSRIDDGIDSPRKSVRFATRLINVKMFNGLESPATVSSRTSPCESPLPEEYNNFGSATARNSRKLHDVEEYLDSVVETNSRRGYFDWNWSSSEEEEEGEDDDEQKNKATEYRLLKHNIPKPFETRTSPQVWLQSAYLLKLQSKTFLCGFIQVQNLAFEKVLMLKMSLDNWQNSFNFGGKSIISYVKSFTNTPDIGIDEFKFMINLKDIQDMAVLTSDKRRLNDKKMNISMCLKYEVGGNTYWANNSNRNYNFEIVQAPKIVSIAPPVVARSDIRRSKSAGPPTTELPFAEVCSKLEQLNSNHSLSTFSNMNRFSISNNFSDSGRARPGLQKAYSSSDITSSTTTTTSSGHRYSNRQRSKIEQTPALASTGSFAGLSYADLINNFCFANTTATTTSTPVANTSDSSSLKRCSSISSTGSCSPVHNNSTASTLHLLSDNHHSSIHT</sequence>
<reference evidence="3 4" key="1">
    <citation type="submission" date="2024-03" db="EMBL/GenBank/DDBJ databases">
        <authorList>
            <person name="Brejova B."/>
        </authorList>
    </citation>
    <scope>NUCLEOTIDE SEQUENCE [LARGE SCALE GENOMIC DNA]</scope>
    <source>
        <strain evidence="3 4">CBS 14171</strain>
    </source>
</reference>
<evidence type="ECO:0000313" key="3">
    <source>
        <dbReference type="EMBL" id="CAK9442048.1"/>
    </source>
</evidence>
<dbReference type="GeneID" id="92211025"/>
<feature type="compositionally biased region" description="Low complexity" evidence="1">
    <location>
        <begin position="539"/>
        <end position="553"/>
    </location>
</feature>
<accession>A0ABP0ZTZ3</accession>
<dbReference type="InterPro" id="IPR050782">
    <property type="entry name" value="PP1_regulatory_subunit_3"/>
</dbReference>
<dbReference type="EMBL" id="OZ022412">
    <property type="protein sequence ID" value="CAK9442048.1"/>
    <property type="molecule type" value="Genomic_DNA"/>
</dbReference>
<dbReference type="Gene3D" id="2.60.40.2440">
    <property type="entry name" value="Carbohydrate binding type-21 domain"/>
    <property type="match status" value="1"/>
</dbReference>
<name>A0ABP0ZTZ3_9ASCO</name>
<keyword evidence="4" id="KW-1185">Reference proteome</keyword>
<feature type="compositionally biased region" description="Low complexity" evidence="1">
    <location>
        <begin position="92"/>
        <end position="104"/>
    </location>
</feature>
<feature type="region of interest" description="Disordered" evidence="1">
    <location>
        <begin position="139"/>
        <end position="174"/>
    </location>
</feature>
<evidence type="ECO:0000259" key="2">
    <source>
        <dbReference type="PROSITE" id="PS51159"/>
    </source>
</evidence>
<feature type="region of interest" description="Disordered" evidence="1">
    <location>
        <begin position="531"/>
        <end position="568"/>
    </location>
</feature>
<dbReference type="InterPro" id="IPR005036">
    <property type="entry name" value="CBM21_dom"/>
</dbReference>
<dbReference type="PROSITE" id="PS51159">
    <property type="entry name" value="CBM21"/>
    <property type="match status" value="1"/>
</dbReference>
<organism evidence="3 4">
    <name type="scientific">Lodderomyces beijingensis</name>
    <dbReference type="NCBI Taxonomy" id="1775926"/>
    <lineage>
        <taxon>Eukaryota</taxon>
        <taxon>Fungi</taxon>
        <taxon>Dikarya</taxon>
        <taxon>Ascomycota</taxon>
        <taxon>Saccharomycotina</taxon>
        <taxon>Pichiomycetes</taxon>
        <taxon>Debaryomycetaceae</taxon>
        <taxon>Candida/Lodderomyces clade</taxon>
        <taxon>Lodderomyces</taxon>
    </lineage>
</organism>
<gene>
    <name evidence="3" type="ORF">LODBEIA_P58290</name>
</gene>
<dbReference type="InterPro" id="IPR038175">
    <property type="entry name" value="CBM21_dom_sf"/>
</dbReference>
<dbReference type="Proteomes" id="UP001497383">
    <property type="component" value="Chromosome 8"/>
</dbReference>
<feature type="domain" description="CBM21" evidence="2">
    <location>
        <begin position="330"/>
        <end position="458"/>
    </location>
</feature>
<proteinExistence type="predicted"/>
<feature type="compositionally biased region" description="Low complexity" evidence="1">
    <location>
        <begin position="141"/>
        <end position="159"/>
    </location>
</feature>
<dbReference type="PANTHER" id="PTHR12307">
    <property type="entry name" value="PROTEIN PHOSPHATASE 1 REGULATORY SUBUNIT"/>
    <property type="match status" value="1"/>
</dbReference>
<evidence type="ECO:0000256" key="1">
    <source>
        <dbReference type="SAM" id="MobiDB-lite"/>
    </source>
</evidence>
<dbReference type="RefSeq" id="XP_066832767.1">
    <property type="nucleotide sequence ID" value="XM_066976204.1"/>
</dbReference>
<evidence type="ECO:0000313" key="4">
    <source>
        <dbReference type="Proteomes" id="UP001497383"/>
    </source>
</evidence>
<dbReference type="Pfam" id="PF03370">
    <property type="entry name" value="CBM_21"/>
    <property type="match status" value="1"/>
</dbReference>